<sequence length="1306" mass="144951">MKTRNKLSSIVLILLCSTMAMAQTVFRGTVIDSETKQPIAEARVGINNQGVGEITNAKGFFNYRKYHEVLTSDSELIVGANGYESVRLDAEKVRTLFNRSSKIELAPISKKQKQKQVNDLTVFWDVSEDMQGRDVEAEVGYVQNYVSGYKELRLRLVVFDYKVRSEEFLTIRNGDITRFRESVNSLIYNGPSNYDVLDVATADAVILSSNGNPNYGTFMVSQEVPVYAIASKNIDVEADYMRSLASYTQGRFNLLQAYTGEGKVSSTKTVIQKPQGPIIRGSVESLGKPLQEVSIIKKGDLTEYLTMSNGSFEIPASDGDVLQFRYLGMYPKDVLVSGEKTLSVELLPESDVLDEVVIEKKIEKIIVGNKEIRGRKVSPHIPGGVTGALDRYITADDITPDAKTLEYVLRDNFKRVRIVYTSEGVRVLIKGVSPKFYINGGEASNIDEALAIVDKDIESIIIKDSPTTTSRYGPIIPGFAVIITTKVVALSKKKRGNSALIKDNKYEEEVQDITAGVISGKTQVTGKITSLGKPIQGATIVKKGTFEEYVSKANGTFKIPTNEGEEWIVYYLGMYPKSFMIGDKSSYTIDLVPKNDVLDEVVLNADGREKEEKEKVQTAWGLENRDKVGYDIKVLRREEISPGAPDLGTALNGKFAGISAKEDPRQGLTVSGRNGSMLIVIDGSIFPPETPRPFVSPDRVESVSIIKSVMGSIRYGTLGKSGVVEITTSNFASGSAEEIPSPLIEGNDYAGEEIKSLSDPLLGSSSKVLVSGVVRSPKGFLEDATITRKGSFDEVYTNAQGAFKIKASLGDVLVISKVGMFTKELLIETQNVGSIELTPKNDELDEIVVSGGKRVDNTIESNDGKRVNKDKLGYAASELTENDFAAGATNLQQLITGKVSGVSVEGGLYSGSEVVYKIRGGTQSVLTEVPPIWIVNGTPYQDPPNFLDVQQIASITVLKSTTATSRYGSLAAGGAFLIKTKEVSFQDKAKKAQKSALVSGNEYTESSTRTLDTSSLPEYILRLREIPNTQDQFEMYQRISRTQESPLEFYVDVAQYFDGINSIMADQVRADLAYISRNNTKALRTLCYIYEASGDYENAALIYERILKIAPSEAQSYRDLALAYQEIGKYNEALELYYNMLGEQIKGVNFQGLEKSLRNELSHLLALHKDQVDYDRFPNEWLRTDFDIDIRMVIDWSDRSVPFEFQFVNPDKKFFKWTHTLEENRERLEDEQAQGYQSEEFIIDDAPSGEWIINIQYLGDEGDYVLPPFLKYTVYRNYGTPQETKEIKVVKLFKQSDKVTLGKVVL</sequence>
<keyword evidence="5" id="KW-1185">Reference proteome</keyword>
<reference evidence="4 5" key="1">
    <citation type="submission" date="2017-06" db="EMBL/GenBank/DDBJ databases">
        <authorList>
            <person name="Kim H.J."/>
            <person name="Triplett B.A."/>
        </authorList>
    </citation>
    <scope>NUCLEOTIDE SEQUENCE [LARGE SCALE GENOMIC DNA]</scope>
    <source>
        <strain evidence="4 5">DSM 25597</strain>
    </source>
</reference>
<dbReference type="RefSeq" id="WP_089370198.1">
    <property type="nucleotide sequence ID" value="NZ_BMEP01000002.1"/>
</dbReference>
<dbReference type="Pfam" id="PF07715">
    <property type="entry name" value="Plug"/>
    <property type="match status" value="1"/>
</dbReference>
<dbReference type="InterPro" id="IPR011990">
    <property type="entry name" value="TPR-like_helical_dom_sf"/>
</dbReference>
<dbReference type="Gene3D" id="1.25.40.10">
    <property type="entry name" value="Tetratricopeptide repeat domain"/>
    <property type="match status" value="1"/>
</dbReference>
<dbReference type="SUPFAM" id="SSF56935">
    <property type="entry name" value="Porins"/>
    <property type="match status" value="1"/>
</dbReference>
<evidence type="ECO:0000256" key="2">
    <source>
        <dbReference type="SAM" id="SignalP"/>
    </source>
</evidence>
<dbReference type="SUPFAM" id="SSF49464">
    <property type="entry name" value="Carboxypeptidase regulatory domain-like"/>
    <property type="match status" value="4"/>
</dbReference>
<feature type="signal peptide" evidence="2">
    <location>
        <begin position="1"/>
        <end position="22"/>
    </location>
</feature>
<dbReference type="InterPro" id="IPR037066">
    <property type="entry name" value="Plug_dom_sf"/>
</dbReference>
<protein>
    <submittedName>
        <fullName evidence="4">Tetratricopeptide (TPR) repeat</fullName>
    </submittedName>
</protein>
<dbReference type="Proteomes" id="UP000198379">
    <property type="component" value="Unassembled WGS sequence"/>
</dbReference>
<proteinExistence type="predicted"/>
<dbReference type="InterPro" id="IPR019734">
    <property type="entry name" value="TPR_rpt"/>
</dbReference>
<dbReference type="InterPro" id="IPR012910">
    <property type="entry name" value="Plug_dom"/>
</dbReference>
<dbReference type="OrthoDB" id="1450858at2"/>
<feature type="chain" id="PRO_5011991761" evidence="2">
    <location>
        <begin position="23"/>
        <end position="1306"/>
    </location>
</feature>
<evidence type="ECO:0000313" key="4">
    <source>
        <dbReference type="EMBL" id="SNR43708.1"/>
    </source>
</evidence>
<accession>A0A238WB35</accession>
<evidence type="ECO:0000313" key="5">
    <source>
        <dbReference type="Proteomes" id="UP000198379"/>
    </source>
</evidence>
<dbReference type="SUPFAM" id="SSF48452">
    <property type="entry name" value="TPR-like"/>
    <property type="match status" value="1"/>
</dbReference>
<evidence type="ECO:0000256" key="1">
    <source>
        <dbReference type="PROSITE-ProRule" id="PRU00339"/>
    </source>
</evidence>
<feature type="repeat" description="TPR" evidence="1">
    <location>
        <begin position="1080"/>
        <end position="1113"/>
    </location>
</feature>
<keyword evidence="2" id="KW-0732">Signal</keyword>
<feature type="domain" description="TonB-dependent receptor plug" evidence="3">
    <location>
        <begin position="875"/>
        <end position="975"/>
    </location>
</feature>
<keyword evidence="1" id="KW-0802">TPR repeat</keyword>
<name>A0A238WB35_9FLAO</name>
<feature type="repeat" description="TPR" evidence="1">
    <location>
        <begin position="1114"/>
        <end position="1147"/>
    </location>
</feature>
<gene>
    <name evidence="4" type="ORF">SAMN06265376_101888</name>
</gene>
<dbReference type="InterPro" id="IPR008969">
    <property type="entry name" value="CarboxyPept-like_regulatory"/>
</dbReference>
<dbReference type="EMBL" id="FZNY01000001">
    <property type="protein sequence ID" value="SNR43708.1"/>
    <property type="molecule type" value="Genomic_DNA"/>
</dbReference>
<dbReference type="PROSITE" id="PS50005">
    <property type="entry name" value="TPR"/>
    <property type="match status" value="2"/>
</dbReference>
<organism evidence="4 5">
    <name type="scientific">Dokdonia pacifica</name>
    <dbReference type="NCBI Taxonomy" id="1627892"/>
    <lineage>
        <taxon>Bacteria</taxon>
        <taxon>Pseudomonadati</taxon>
        <taxon>Bacteroidota</taxon>
        <taxon>Flavobacteriia</taxon>
        <taxon>Flavobacteriales</taxon>
        <taxon>Flavobacteriaceae</taxon>
        <taxon>Dokdonia</taxon>
    </lineage>
</organism>
<evidence type="ECO:0000259" key="3">
    <source>
        <dbReference type="Pfam" id="PF07715"/>
    </source>
</evidence>
<dbReference type="Gene3D" id="2.170.130.10">
    <property type="entry name" value="TonB-dependent receptor, plug domain"/>
    <property type="match status" value="2"/>
</dbReference>